<feature type="non-terminal residue" evidence="1">
    <location>
        <position position="65"/>
    </location>
</feature>
<protein>
    <submittedName>
        <fullName evidence="1">Uncharacterized protein</fullName>
    </submittedName>
</protein>
<gene>
    <name evidence="1" type="ORF">CCMP2556_LOCUS2587</name>
</gene>
<sequence>DWYEQWDTAGGNDDEPTWTGYDSEQAAWDAWDDWGEPQWKKTTWQDDWGEPQWKDDCGEHHWEHV</sequence>
<accession>A0ABP0HNG4</accession>
<dbReference type="Proteomes" id="UP001642484">
    <property type="component" value="Unassembled WGS sequence"/>
</dbReference>
<dbReference type="EMBL" id="CAXAMN010001002">
    <property type="protein sequence ID" value="CAK8991769.1"/>
    <property type="molecule type" value="Genomic_DNA"/>
</dbReference>
<proteinExistence type="predicted"/>
<keyword evidence="2" id="KW-1185">Reference proteome</keyword>
<evidence type="ECO:0000313" key="2">
    <source>
        <dbReference type="Proteomes" id="UP001642484"/>
    </source>
</evidence>
<reference evidence="1 2" key="1">
    <citation type="submission" date="2024-02" db="EMBL/GenBank/DDBJ databases">
        <authorList>
            <person name="Chen Y."/>
            <person name="Shah S."/>
            <person name="Dougan E. K."/>
            <person name="Thang M."/>
            <person name="Chan C."/>
        </authorList>
    </citation>
    <scope>NUCLEOTIDE SEQUENCE [LARGE SCALE GENOMIC DNA]</scope>
</reference>
<organism evidence="1 2">
    <name type="scientific">Durusdinium trenchii</name>
    <dbReference type="NCBI Taxonomy" id="1381693"/>
    <lineage>
        <taxon>Eukaryota</taxon>
        <taxon>Sar</taxon>
        <taxon>Alveolata</taxon>
        <taxon>Dinophyceae</taxon>
        <taxon>Suessiales</taxon>
        <taxon>Symbiodiniaceae</taxon>
        <taxon>Durusdinium</taxon>
    </lineage>
</organism>
<comment type="caution">
    <text evidence="1">The sequence shown here is derived from an EMBL/GenBank/DDBJ whole genome shotgun (WGS) entry which is preliminary data.</text>
</comment>
<feature type="non-terminal residue" evidence="1">
    <location>
        <position position="1"/>
    </location>
</feature>
<evidence type="ECO:0000313" key="1">
    <source>
        <dbReference type="EMBL" id="CAK8991769.1"/>
    </source>
</evidence>
<name>A0ABP0HNG4_9DINO</name>